<evidence type="ECO:0000256" key="1">
    <source>
        <dbReference type="ARBA" id="ARBA00010062"/>
    </source>
</evidence>
<proteinExistence type="inferred from homology"/>
<dbReference type="PANTHER" id="PTHR30483:SF37">
    <property type="entry name" value="ABC TRANSPORTER SUBSTRATE-BINDING PROTEIN"/>
    <property type="match status" value="1"/>
</dbReference>
<comment type="similarity">
    <text evidence="1">Belongs to the leucine-binding protein family.</text>
</comment>
<dbReference type="STRING" id="463025.BAU08_15715"/>
<dbReference type="InterPro" id="IPR028082">
    <property type="entry name" value="Peripla_BP_I"/>
</dbReference>
<dbReference type="Gene3D" id="3.40.50.2300">
    <property type="match status" value="2"/>
</dbReference>
<evidence type="ECO:0000256" key="3">
    <source>
        <dbReference type="ARBA" id="ARBA00022729"/>
    </source>
</evidence>
<sequence>MHKLTKFALAVGTCGMLLSAGASADIKVGAVYPFSGALALLGQESFRGLEIAVNEVNAAGGINGEKIQIVKADAVDPNQAVSETKRLTSSGVAAVFGSYASGISYAATPVTELAGIPYFELGATAHKITQRGYKYLFRSNPNTGKYGYAVVNALHDLVAPGMGMNPKDIVIGIIHEDGPYGTDVAATEQQRAKELGYKVAEVLPYSAKTVDLSSLILRLKGANVNVVLQTAYQNDAILYFRQAKSAGFAPKVVIGAGGGYSLADTAKAVGPDMNGVFDLDFPQASINPAGAPGLDKFLQAYKTAYKSDPQSGHSLANYVGAKAFLEAMANAKSTDKDKIRAAVLAYKKKPGETANGWGFDFGEDGQNNASEFYVMQWQDNGKLVTIAPSNLALGKPVFNK</sequence>
<evidence type="ECO:0000313" key="10">
    <source>
        <dbReference type="Proteomes" id="UP000092213"/>
    </source>
</evidence>
<feature type="chain" id="PRO_5008258203" evidence="5">
    <location>
        <begin position="25"/>
        <end position="400"/>
    </location>
</feature>
<gene>
    <name evidence="7" type="ORF">BAU06_15485</name>
    <name evidence="8" type="ORF">BAU08_15715</name>
</gene>
<dbReference type="RefSeq" id="WP_066351200.1">
    <property type="nucleotide sequence ID" value="NZ_CBCSFJ010000001.1"/>
</dbReference>
<accession>A0A193FK08</accession>
<dbReference type="InterPro" id="IPR028081">
    <property type="entry name" value="Leu-bd"/>
</dbReference>
<dbReference type="InterPro" id="IPR051010">
    <property type="entry name" value="BCAA_transport"/>
</dbReference>
<dbReference type="InterPro" id="IPR000709">
    <property type="entry name" value="Leu_Ile_Val-bd"/>
</dbReference>
<dbReference type="EMBL" id="CP016171">
    <property type="protein sequence ID" value="ANN72604.1"/>
    <property type="molecule type" value="Genomic_DNA"/>
</dbReference>
<reference evidence="9 10" key="1">
    <citation type="submission" date="2016-06" db="EMBL/GenBank/DDBJ databases">
        <title>Complete genome sequences of Bordetella bronchialis and Bordetella flabilis.</title>
        <authorList>
            <person name="LiPuma J.J."/>
            <person name="Spilker T."/>
        </authorList>
    </citation>
    <scope>NUCLEOTIDE SEQUENCE [LARGE SCALE GENOMIC DNA]</scope>
    <source>
        <strain evidence="8 10">AU17976</strain>
        <strain evidence="7 9">AU3182</strain>
    </source>
</reference>
<dbReference type="PRINTS" id="PR00337">
    <property type="entry name" value="LEUILEVALBP"/>
</dbReference>
<protein>
    <submittedName>
        <fullName evidence="8">Amino acid-binding protein</fullName>
    </submittedName>
</protein>
<dbReference type="EMBL" id="CP016170">
    <property type="protein sequence ID" value="ANN67516.1"/>
    <property type="molecule type" value="Genomic_DNA"/>
</dbReference>
<dbReference type="SUPFAM" id="SSF53822">
    <property type="entry name" value="Periplasmic binding protein-like I"/>
    <property type="match status" value="1"/>
</dbReference>
<dbReference type="CDD" id="cd06340">
    <property type="entry name" value="PBP1_ABC_ligand_binding-like"/>
    <property type="match status" value="1"/>
</dbReference>
<evidence type="ECO:0000256" key="5">
    <source>
        <dbReference type="SAM" id="SignalP"/>
    </source>
</evidence>
<evidence type="ECO:0000256" key="2">
    <source>
        <dbReference type="ARBA" id="ARBA00022448"/>
    </source>
</evidence>
<feature type="signal peptide" evidence="5">
    <location>
        <begin position="1"/>
        <end position="24"/>
    </location>
</feature>
<evidence type="ECO:0000256" key="4">
    <source>
        <dbReference type="ARBA" id="ARBA00022970"/>
    </source>
</evidence>
<evidence type="ECO:0000259" key="6">
    <source>
        <dbReference type="Pfam" id="PF13458"/>
    </source>
</evidence>
<keyword evidence="9" id="KW-1185">Reference proteome</keyword>
<keyword evidence="2" id="KW-0813">Transport</keyword>
<evidence type="ECO:0000313" key="8">
    <source>
        <dbReference type="EMBL" id="ANN72604.1"/>
    </source>
</evidence>
<dbReference type="Proteomes" id="UP000091897">
    <property type="component" value="Chromosome"/>
</dbReference>
<dbReference type="AlphaFoldDB" id="A0A193FK08"/>
<keyword evidence="3 5" id="KW-0732">Signal</keyword>
<dbReference type="GO" id="GO:0006865">
    <property type="term" value="P:amino acid transport"/>
    <property type="evidence" value="ECO:0007669"/>
    <property type="project" value="UniProtKB-KW"/>
</dbReference>
<dbReference type="PANTHER" id="PTHR30483">
    <property type="entry name" value="LEUCINE-SPECIFIC-BINDING PROTEIN"/>
    <property type="match status" value="1"/>
</dbReference>
<keyword evidence="4" id="KW-0029">Amino-acid transport</keyword>
<dbReference type="KEGG" id="bbro:BAU06_15485"/>
<organism evidence="8 10">
    <name type="scientific">Bordetella bronchialis</name>
    <dbReference type="NCBI Taxonomy" id="463025"/>
    <lineage>
        <taxon>Bacteria</taxon>
        <taxon>Pseudomonadati</taxon>
        <taxon>Pseudomonadota</taxon>
        <taxon>Betaproteobacteria</taxon>
        <taxon>Burkholderiales</taxon>
        <taxon>Alcaligenaceae</taxon>
        <taxon>Bordetella</taxon>
    </lineage>
</organism>
<dbReference type="Pfam" id="PF13458">
    <property type="entry name" value="Peripla_BP_6"/>
    <property type="match status" value="1"/>
</dbReference>
<dbReference type="Proteomes" id="UP000092213">
    <property type="component" value="Chromosome"/>
</dbReference>
<evidence type="ECO:0000313" key="9">
    <source>
        <dbReference type="Proteomes" id="UP000091897"/>
    </source>
</evidence>
<evidence type="ECO:0000313" key="7">
    <source>
        <dbReference type="EMBL" id="ANN67516.1"/>
    </source>
</evidence>
<dbReference type="OrthoDB" id="9794826at2"/>
<feature type="domain" description="Leucine-binding protein" evidence="6">
    <location>
        <begin position="26"/>
        <end position="382"/>
    </location>
</feature>
<name>A0A193FK08_9BORD</name>